<dbReference type="PANTHER" id="PTHR30290">
    <property type="entry name" value="PERIPLASMIC BINDING COMPONENT OF ABC TRANSPORTER"/>
    <property type="match status" value="1"/>
</dbReference>
<accession>A0ABW4LP82</accession>
<evidence type="ECO:0000313" key="8">
    <source>
        <dbReference type="Proteomes" id="UP001597214"/>
    </source>
</evidence>
<name>A0ABW4LP82_9BACI</name>
<organism evidence="7 8">
    <name type="scientific">Bacillus salitolerans</name>
    <dbReference type="NCBI Taxonomy" id="1437434"/>
    <lineage>
        <taxon>Bacteria</taxon>
        <taxon>Bacillati</taxon>
        <taxon>Bacillota</taxon>
        <taxon>Bacilli</taxon>
        <taxon>Bacillales</taxon>
        <taxon>Bacillaceae</taxon>
        <taxon>Bacillus</taxon>
    </lineage>
</organism>
<dbReference type="EMBL" id="JBHUEM010000014">
    <property type="protein sequence ID" value="MFD1736979.1"/>
    <property type="molecule type" value="Genomic_DNA"/>
</dbReference>
<evidence type="ECO:0000256" key="4">
    <source>
        <dbReference type="SAM" id="MobiDB-lite"/>
    </source>
</evidence>
<evidence type="ECO:0000256" key="5">
    <source>
        <dbReference type="SAM" id="SignalP"/>
    </source>
</evidence>
<dbReference type="PANTHER" id="PTHR30290:SF9">
    <property type="entry name" value="OLIGOPEPTIDE-BINDING PROTEIN APPA"/>
    <property type="match status" value="1"/>
</dbReference>
<dbReference type="Gene3D" id="3.40.190.10">
    <property type="entry name" value="Periplasmic binding protein-like II"/>
    <property type="match status" value="1"/>
</dbReference>
<dbReference type="CDD" id="cd08499">
    <property type="entry name" value="PBP2_Ylib_like"/>
    <property type="match status" value="1"/>
</dbReference>
<evidence type="ECO:0000259" key="6">
    <source>
        <dbReference type="Pfam" id="PF00496"/>
    </source>
</evidence>
<evidence type="ECO:0000313" key="7">
    <source>
        <dbReference type="EMBL" id="MFD1736979.1"/>
    </source>
</evidence>
<feature type="signal peptide" evidence="5">
    <location>
        <begin position="1"/>
        <end position="22"/>
    </location>
</feature>
<dbReference type="PIRSF" id="PIRSF002741">
    <property type="entry name" value="MppA"/>
    <property type="match status" value="1"/>
</dbReference>
<evidence type="ECO:0000256" key="3">
    <source>
        <dbReference type="ARBA" id="ARBA00022729"/>
    </source>
</evidence>
<dbReference type="InterPro" id="IPR030678">
    <property type="entry name" value="Peptide/Ni-bd"/>
</dbReference>
<dbReference type="Gene3D" id="3.10.105.10">
    <property type="entry name" value="Dipeptide-binding Protein, Domain 3"/>
    <property type="match status" value="1"/>
</dbReference>
<dbReference type="InterPro" id="IPR039424">
    <property type="entry name" value="SBP_5"/>
</dbReference>
<dbReference type="SUPFAM" id="SSF53850">
    <property type="entry name" value="Periplasmic binding protein-like II"/>
    <property type="match status" value="1"/>
</dbReference>
<feature type="compositionally biased region" description="Polar residues" evidence="4">
    <location>
        <begin position="27"/>
        <end position="37"/>
    </location>
</feature>
<dbReference type="Gene3D" id="3.90.76.10">
    <property type="entry name" value="Dipeptide-binding Protein, Domain 1"/>
    <property type="match status" value="1"/>
</dbReference>
<comment type="similarity">
    <text evidence="1">Belongs to the bacterial solute-binding protein 5 family.</text>
</comment>
<keyword evidence="8" id="KW-1185">Reference proteome</keyword>
<dbReference type="PROSITE" id="PS51257">
    <property type="entry name" value="PROKAR_LIPOPROTEIN"/>
    <property type="match status" value="1"/>
</dbReference>
<evidence type="ECO:0000256" key="1">
    <source>
        <dbReference type="ARBA" id="ARBA00005695"/>
    </source>
</evidence>
<feature type="chain" id="PRO_5046361688" evidence="5">
    <location>
        <begin position="23"/>
        <end position="532"/>
    </location>
</feature>
<gene>
    <name evidence="7" type="ORF">ACFSCX_10430</name>
</gene>
<feature type="domain" description="Solute-binding protein family 5" evidence="6">
    <location>
        <begin position="99"/>
        <end position="450"/>
    </location>
</feature>
<feature type="region of interest" description="Disordered" evidence="4">
    <location>
        <begin position="27"/>
        <end position="53"/>
    </location>
</feature>
<keyword evidence="3 5" id="KW-0732">Signal</keyword>
<keyword evidence="2" id="KW-0813">Transport</keyword>
<protein>
    <submittedName>
        <fullName evidence="7">Glutathione ABC transporter substrate-binding protein</fullName>
    </submittedName>
</protein>
<dbReference type="Proteomes" id="UP001597214">
    <property type="component" value="Unassembled WGS sequence"/>
</dbReference>
<dbReference type="RefSeq" id="WP_377928170.1">
    <property type="nucleotide sequence ID" value="NZ_JBHUEM010000014.1"/>
</dbReference>
<dbReference type="InterPro" id="IPR000914">
    <property type="entry name" value="SBP_5_dom"/>
</dbReference>
<proteinExistence type="inferred from homology"/>
<reference evidence="8" key="1">
    <citation type="journal article" date="2019" name="Int. J. Syst. Evol. Microbiol.">
        <title>The Global Catalogue of Microorganisms (GCM) 10K type strain sequencing project: providing services to taxonomists for standard genome sequencing and annotation.</title>
        <authorList>
            <consortium name="The Broad Institute Genomics Platform"/>
            <consortium name="The Broad Institute Genome Sequencing Center for Infectious Disease"/>
            <person name="Wu L."/>
            <person name="Ma J."/>
        </authorList>
    </citation>
    <scope>NUCLEOTIDE SEQUENCE [LARGE SCALE GENOMIC DNA]</scope>
    <source>
        <strain evidence="8">CCUG 49339</strain>
    </source>
</reference>
<sequence>MKNKKFYFIFLAMLFVIGTALTGCTSAPSTDGTSNSAGGSSENDSKDNSSSGEGGGELIIAVLSDATQLDPHKGTDVPSANVYGKIFDNLVVQDENMDIQPALATEWTKLDDLTWEFKLREGVTFHDGEPFNAEAVKKSIERVLDPELASPRASLFKMISEIKVVDEFTIQFVTEYPFAPLLANFAHYSGGIISPKAIAENGDDLNQNPAGTGPFKFDSWTPGAEIRLVTNKDYWGDIPKVDSVVFKVVPEDATRIAMVETGEAHIAEPVPVTEIERIEASSTMKLYRNPALGIDYIGFNLQKEPFDDVRVRQAINLAIDTDMILQGVYNNVGTPATAPMGPGVWGHNPDLEGWGYDIEEAKKLLKEAGFENGFKTTIWTNDNKARMDVAEVVQSQLKGIGVEVEIKVVEWGAYLEATSNGEHDMFILGWSNMTGDADYNQYFLFHTEAQGEVGNRSFYSNPRVDELIDLGRQESDPEKRLAYYKEAQEIEMEEAPMVFLRNDEDVVALGKNVEGYWMHPAGSYMINDVTIK</sequence>
<dbReference type="Pfam" id="PF00496">
    <property type="entry name" value="SBP_bac_5"/>
    <property type="match status" value="1"/>
</dbReference>
<comment type="caution">
    <text evidence="7">The sequence shown here is derived from an EMBL/GenBank/DDBJ whole genome shotgun (WGS) entry which is preliminary data.</text>
</comment>
<evidence type="ECO:0000256" key="2">
    <source>
        <dbReference type="ARBA" id="ARBA00022448"/>
    </source>
</evidence>